<accession>A0ABV9YMM8</accession>
<dbReference type="PRINTS" id="PR00455">
    <property type="entry name" value="HTHTETR"/>
</dbReference>
<keyword evidence="1" id="KW-0805">Transcription regulation</keyword>
<evidence type="ECO:0000256" key="4">
    <source>
        <dbReference type="PROSITE-ProRule" id="PRU00335"/>
    </source>
</evidence>
<name>A0ABV9YMM8_9PSEU</name>
<dbReference type="InterPro" id="IPR036271">
    <property type="entry name" value="Tet_transcr_reg_TetR-rel_C_sf"/>
</dbReference>
<protein>
    <submittedName>
        <fullName evidence="6">TetR/AcrR family transcriptional regulator</fullName>
    </submittedName>
</protein>
<evidence type="ECO:0000256" key="2">
    <source>
        <dbReference type="ARBA" id="ARBA00023125"/>
    </source>
</evidence>
<evidence type="ECO:0000256" key="1">
    <source>
        <dbReference type="ARBA" id="ARBA00023015"/>
    </source>
</evidence>
<feature type="DNA-binding region" description="H-T-H motif" evidence="4">
    <location>
        <begin position="29"/>
        <end position="48"/>
    </location>
</feature>
<gene>
    <name evidence="6" type="ORF">ACFPBZ_13490</name>
</gene>
<dbReference type="Proteomes" id="UP001595947">
    <property type="component" value="Unassembled WGS sequence"/>
</dbReference>
<dbReference type="InterPro" id="IPR009057">
    <property type="entry name" value="Homeodomain-like_sf"/>
</dbReference>
<dbReference type="SUPFAM" id="SSF48498">
    <property type="entry name" value="Tetracyclin repressor-like, C-terminal domain"/>
    <property type="match status" value="1"/>
</dbReference>
<dbReference type="Gene3D" id="1.10.357.10">
    <property type="entry name" value="Tetracycline Repressor, domain 2"/>
    <property type="match status" value="1"/>
</dbReference>
<sequence length="184" mass="19115">MTFTEDARRRQLVDVTIALVAEHGYGRCSLARIAEAAGVTKGAVLYHFRTKDAVVRAAYAHVLEALVAAVGDAVDAAAGPGEALRAYVTTMLGHLGANPEHARVLADSLDAAVVHDRDDRPARWRPVAALVEAAQANGECGPGDPRTLAVALGGAIDGLVAERLADPSFVPDPEVALRLVAPVG</sequence>
<dbReference type="InterPro" id="IPR001647">
    <property type="entry name" value="HTH_TetR"/>
</dbReference>
<evidence type="ECO:0000259" key="5">
    <source>
        <dbReference type="PROSITE" id="PS50977"/>
    </source>
</evidence>
<evidence type="ECO:0000256" key="3">
    <source>
        <dbReference type="ARBA" id="ARBA00023163"/>
    </source>
</evidence>
<reference evidence="7" key="1">
    <citation type="journal article" date="2019" name="Int. J. Syst. Evol. Microbiol.">
        <title>The Global Catalogue of Microorganisms (GCM) 10K type strain sequencing project: providing services to taxonomists for standard genome sequencing and annotation.</title>
        <authorList>
            <consortium name="The Broad Institute Genomics Platform"/>
            <consortium name="The Broad Institute Genome Sequencing Center for Infectious Disease"/>
            <person name="Wu L."/>
            <person name="Ma J."/>
        </authorList>
    </citation>
    <scope>NUCLEOTIDE SEQUENCE [LARGE SCALE GENOMIC DNA]</scope>
    <source>
        <strain evidence="7">CGMCC 4.7093</strain>
    </source>
</reference>
<proteinExistence type="predicted"/>
<dbReference type="PANTHER" id="PTHR30055:SF234">
    <property type="entry name" value="HTH-TYPE TRANSCRIPTIONAL REGULATOR BETI"/>
    <property type="match status" value="1"/>
</dbReference>
<dbReference type="InterPro" id="IPR050109">
    <property type="entry name" value="HTH-type_TetR-like_transc_reg"/>
</dbReference>
<dbReference type="Pfam" id="PF00440">
    <property type="entry name" value="TetR_N"/>
    <property type="match status" value="1"/>
</dbReference>
<keyword evidence="7" id="KW-1185">Reference proteome</keyword>
<evidence type="ECO:0000313" key="6">
    <source>
        <dbReference type="EMBL" id="MFC5063227.1"/>
    </source>
</evidence>
<keyword evidence="2 4" id="KW-0238">DNA-binding</keyword>
<evidence type="ECO:0000313" key="7">
    <source>
        <dbReference type="Proteomes" id="UP001595947"/>
    </source>
</evidence>
<dbReference type="SUPFAM" id="SSF46689">
    <property type="entry name" value="Homeodomain-like"/>
    <property type="match status" value="1"/>
</dbReference>
<dbReference type="PANTHER" id="PTHR30055">
    <property type="entry name" value="HTH-TYPE TRANSCRIPTIONAL REGULATOR RUTR"/>
    <property type="match status" value="1"/>
</dbReference>
<keyword evidence="3" id="KW-0804">Transcription</keyword>
<comment type="caution">
    <text evidence="6">The sequence shown here is derived from an EMBL/GenBank/DDBJ whole genome shotgun (WGS) entry which is preliminary data.</text>
</comment>
<dbReference type="RefSeq" id="WP_378036574.1">
    <property type="nucleotide sequence ID" value="NZ_JBHSIV010000012.1"/>
</dbReference>
<dbReference type="PROSITE" id="PS50977">
    <property type="entry name" value="HTH_TETR_2"/>
    <property type="match status" value="1"/>
</dbReference>
<feature type="domain" description="HTH tetR-type" evidence="5">
    <location>
        <begin position="6"/>
        <end position="66"/>
    </location>
</feature>
<organism evidence="6 7">
    <name type="scientific">Actinomycetospora atypica</name>
    <dbReference type="NCBI Taxonomy" id="1290095"/>
    <lineage>
        <taxon>Bacteria</taxon>
        <taxon>Bacillati</taxon>
        <taxon>Actinomycetota</taxon>
        <taxon>Actinomycetes</taxon>
        <taxon>Pseudonocardiales</taxon>
        <taxon>Pseudonocardiaceae</taxon>
        <taxon>Actinomycetospora</taxon>
    </lineage>
</organism>
<dbReference type="EMBL" id="JBHSIV010000012">
    <property type="protein sequence ID" value="MFC5063227.1"/>
    <property type="molecule type" value="Genomic_DNA"/>
</dbReference>